<keyword evidence="2" id="KW-1185">Reference proteome</keyword>
<accession>A0A1L3JB26</accession>
<reference evidence="1 2" key="1">
    <citation type="submission" date="2016-11" db="EMBL/GenBank/DDBJ databases">
        <title>Sphingorhabdus sp. LPB0140, isolated from marine environment.</title>
        <authorList>
            <person name="Kim E."/>
            <person name="Yi H."/>
        </authorList>
    </citation>
    <scope>NUCLEOTIDE SEQUENCE [LARGE SCALE GENOMIC DNA]</scope>
    <source>
        <strain evidence="1 2">LPB0140</strain>
    </source>
</reference>
<protein>
    <submittedName>
        <fullName evidence="1">Uncharacterized protein</fullName>
    </submittedName>
</protein>
<evidence type="ECO:0000313" key="1">
    <source>
        <dbReference type="EMBL" id="APG62263.1"/>
    </source>
</evidence>
<organism evidence="1 2">
    <name type="scientific">Sphingorhabdus lutea</name>
    <dbReference type="NCBI Taxonomy" id="1913578"/>
    <lineage>
        <taxon>Bacteria</taxon>
        <taxon>Pseudomonadati</taxon>
        <taxon>Pseudomonadota</taxon>
        <taxon>Alphaproteobacteria</taxon>
        <taxon>Sphingomonadales</taxon>
        <taxon>Sphingomonadaceae</taxon>
        <taxon>Sphingorhabdus</taxon>
    </lineage>
</organism>
<dbReference type="Proteomes" id="UP000242561">
    <property type="component" value="Chromosome"/>
</dbReference>
<dbReference type="AlphaFoldDB" id="A0A1L3JB26"/>
<gene>
    <name evidence="1" type="ORF">LPB140_04980</name>
</gene>
<evidence type="ECO:0000313" key="2">
    <source>
        <dbReference type="Proteomes" id="UP000242561"/>
    </source>
</evidence>
<dbReference type="KEGG" id="sphl:LPB140_04980"/>
<dbReference type="EMBL" id="CP018154">
    <property type="protein sequence ID" value="APG62263.1"/>
    <property type="molecule type" value="Genomic_DNA"/>
</dbReference>
<sequence length="62" mass="7454">MKWKVSPYFEICPGKIAYQYFPKMMDICDFNILLITDSNGQNMNKFCHICDNIWLIYIGFNY</sequence>
<proteinExistence type="predicted"/>
<name>A0A1L3JB26_9SPHN</name>